<proteinExistence type="predicted"/>
<organism evidence="1 2">
    <name type="scientific">Nocardioides imazamoxiresistens</name>
    <dbReference type="NCBI Taxonomy" id="3231893"/>
    <lineage>
        <taxon>Bacteria</taxon>
        <taxon>Bacillati</taxon>
        <taxon>Actinomycetota</taxon>
        <taxon>Actinomycetes</taxon>
        <taxon>Propionibacteriales</taxon>
        <taxon>Nocardioidaceae</taxon>
        <taxon>Nocardioides</taxon>
    </lineage>
</organism>
<protein>
    <recommendedName>
        <fullName evidence="3">SAF domain-containing protein</fullName>
    </recommendedName>
</protein>
<name>A0ABU3PS10_9ACTN</name>
<comment type="caution">
    <text evidence="1">The sequence shown here is derived from an EMBL/GenBank/DDBJ whole genome shotgun (WGS) entry which is preliminary data.</text>
</comment>
<evidence type="ECO:0008006" key="3">
    <source>
        <dbReference type="Google" id="ProtNLM"/>
    </source>
</evidence>
<evidence type="ECO:0000313" key="1">
    <source>
        <dbReference type="EMBL" id="MDT9591986.1"/>
    </source>
</evidence>
<dbReference type="RefSeq" id="WP_315731128.1">
    <property type="nucleotide sequence ID" value="NZ_JAVYII010000001.1"/>
</dbReference>
<dbReference type="Proteomes" id="UP001268542">
    <property type="component" value="Unassembled WGS sequence"/>
</dbReference>
<reference evidence="1 2" key="1">
    <citation type="submission" date="2023-08" db="EMBL/GenBank/DDBJ databases">
        <title>Nocardioides seae sp. nov., a bacterium isolated from a soil.</title>
        <authorList>
            <person name="Wang X."/>
        </authorList>
    </citation>
    <scope>NUCLEOTIDE SEQUENCE [LARGE SCALE GENOMIC DNA]</scope>
    <source>
        <strain evidence="1 2">YZH12</strain>
    </source>
</reference>
<gene>
    <name evidence="1" type="ORF">RDV89_02840</name>
</gene>
<accession>A0ABU3PS10</accession>
<keyword evidence="2" id="KW-1185">Reference proteome</keyword>
<evidence type="ECO:0000313" key="2">
    <source>
        <dbReference type="Proteomes" id="UP001268542"/>
    </source>
</evidence>
<sequence length="202" mass="20381">MIVAVSVLVGVRLLASADDTVAVWAARDDLVAGAEVGADDVVAVRVRFRDDAGLAAYLSADDPWDPDRVLLRDVAAGELVPAGATGDEPEDEVRHLPVAVDPSRVPPAVAAGSVVDVWAAGLDAPAAEDAAEDAGATAPADADGARLLLEGVRVVEVPDTAGQVGSIAERQLVLAVPEDQADAIPAALEAMASGTVTVAQRG</sequence>
<dbReference type="EMBL" id="JAVYII010000001">
    <property type="protein sequence ID" value="MDT9591986.1"/>
    <property type="molecule type" value="Genomic_DNA"/>
</dbReference>